<dbReference type="AlphaFoldDB" id="A0A4S4EIZ8"/>
<evidence type="ECO:0000256" key="1">
    <source>
        <dbReference type="SAM" id="Phobius"/>
    </source>
</evidence>
<proteinExistence type="predicted"/>
<sequence length="329" mass="35868">MSQISYFTFLFFFFFTLLPSFPSLPALTEPDPASIQPFSTTPSSAATIPAFPEQSDVAGCPLDLPDDLFHAIKSSCGSTRSGQLHRTRCCPVLAAWLFSAYSKTALGRAGRAPQTASYDLPLLPDDSETCVTSLENALNNKGIELVKPNNTCDVVYCYCGIRLHPLSCPEAFSVSQNGELVGDQSVKRLERDCFSNSLNGYSGLAGCSKCLNSLYRLNEDKTGNTSKLEDRTSKMRNRDCELMGLTWLLAKNRSTYIHTVSAVLRAIMMSTDGSDPLSCSLNSDGMPLAVDSSEINDQSSSTTLHLPIALSILSLVLFYMSLFVSSTRY</sequence>
<protein>
    <recommendedName>
        <fullName evidence="3">SPARK domain-containing protein</fullName>
    </recommendedName>
</protein>
<dbReference type="EMBL" id="SDRB02004302">
    <property type="protein sequence ID" value="THG16112.1"/>
    <property type="molecule type" value="Genomic_DNA"/>
</dbReference>
<keyword evidence="5" id="KW-1185">Reference proteome</keyword>
<dbReference type="InterPro" id="IPR040376">
    <property type="entry name" value="At4g28100-like"/>
</dbReference>
<dbReference type="InterPro" id="IPR043891">
    <property type="entry name" value="SPARK"/>
</dbReference>
<organism evidence="4 5">
    <name type="scientific">Camellia sinensis var. sinensis</name>
    <name type="common">China tea</name>
    <dbReference type="NCBI Taxonomy" id="542762"/>
    <lineage>
        <taxon>Eukaryota</taxon>
        <taxon>Viridiplantae</taxon>
        <taxon>Streptophyta</taxon>
        <taxon>Embryophyta</taxon>
        <taxon>Tracheophyta</taxon>
        <taxon>Spermatophyta</taxon>
        <taxon>Magnoliopsida</taxon>
        <taxon>eudicotyledons</taxon>
        <taxon>Gunneridae</taxon>
        <taxon>Pentapetalae</taxon>
        <taxon>asterids</taxon>
        <taxon>Ericales</taxon>
        <taxon>Theaceae</taxon>
        <taxon>Camellia</taxon>
    </lineage>
</organism>
<evidence type="ECO:0000313" key="5">
    <source>
        <dbReference type="Proteomes" id="UP000306102"/>
    </source>
</evidence>
<dbReference type="PANTHER" id="PTHR34056">
    <property type="entry name" value="GPI-ANCHORED PROTEIN"/>
    <property type="match status" value="1"/>
</dbReference>
<feature type="chain" id="PRO_5020395321" description="SPARK domain-containing protein" evidence="2">
    <location>
        <begin position="29"/>
        <end position="329"/>
    </location>
</feature>
<evidence type="ECO:0000256" key="2">
    <source>
        <dbReference type="SAM" id="SignalP"/>
    </source>
</evidence>
<keyword evidence="1" id="KW-1133">Transmembrane helix</keyword>
<gene>
    <name evidence="4" type="ORF">TEA_018938</name>
</gene>
<evidence type="ECO:0000313" key="4">
    <source>
        <dbReference type="EMBL" id="THG16112.1"/>
    </source>
</evidence>
<feature type="signal peptide" evidence="2">
    <location>
        <begin position="1"/>
        <end position="28"/>
    </location>
</feature>
<name>A0A4S4EIZ8_CAMSN</name>
<keyword evidence="1" id="KW-0472">Membrane</keyword>
<keyword evidence="1" id="KW-0812">Transmembrane</keyword>
<feature type="domain" description="SPARK" evidence="3">
    <location>
        <begin position="58"/>
        <end position="226"/>
    </location>
</feature>
<dbReference type="PANTHER" id="PTHR34056:SF1">
    <property type="entry name" value="GPI-ANCHORED PROTEIN"/>
    <property type="match status" value="1"/>
</dbReference>
<evidence type="ECO:0000259" key="3">
    <source>
        <dbReference type="Pfam" id="PF19160"/>
    </source>
</evidence>
<feature type="transmembrane region" description="Helical" evidence="1">
    <location>
        <begin position="304"/>
        <end position="324"/>
    </location>
</feature>
<dbReference type="Pfam" id="PF19160">
    <property type="entry name" value="SPARK"/>
    <property type="match status" value="1"/>
</dbReference>
<dbReference type="Proteomes" id="UP000306102">
    <property type="component" value="Unassembled WGS sequence"/>
</dbReference>
<keyword evidence="2" id="KW-0732">Signal</keyword>
<accession>A0A4S4EIZ8</accession>
<reference evidence="4 5" key="1">
    <citation type="journal article" date="2018" name="Proc. Natl. Acad. Sci. U.S.A.">
        <title>Draft genome sequence of Camellia sinensis var. sinensis provides insights into the evolution of the tea genome and tea quality.</title>
        <authorList>
            <person name="Wei C."/>
            <person name="Yang H."/>
            <person name="Wang S."/>
            <person name="Zhao J."/>
            <person name="Liu C."/>
            <person name="Gao L."/>
            <person name="Xia E."/>
            <person name="Lu Y."/>
            <person name="Tai Y."/>
            <person name="She G."/>
            <person name="Sun J."/>
            <person name="Cao H."/>
            <person name="Tong W."/>
            <person name="Gao Q."/>
            <person name="Li Y."/>
            <person name="Deng W."/>
            <person name="Jiang X."/>
            <person name="Wang W."/>
            <person name="Chen Q."/>
            <person name="Zhang S."/>
            <person name="Li H."/>
            <person name="Wu J."/>
            <person name="Wang P."/>
            <person name="Li P."/>
            <person name="Shi C."/>
            <person name="Zheng F."/>
            <person name="Jian J."/>
            <person name="Huang B."/>
            <person name="Shan D."/>
            <person name="Shi M."/>
            <person name="Fang C."/>
            <person name="Yue Y."/>
            <person name="Li F."/>
            <person name="Li D."/>
            <person name="Wei S."/>
            <person name="Han B."/>
            <person name="Jiang C."/>
            <person name="Yin Y."/>
            <person name="Xia T."/>
            <person name="Zhang Z."/>
            <person name="Bennetzen J.L."/>
            <person name="Zhao S."/>
            <person name="Wan X."/>
        </authorList>
    </citation>
    <scope>NUCLEOTIDE SEQUENCE [LARGE SCALE GENOMIC DNA]</scope>
    <source>
        <strain evidence="5">cv. Shuchazao</strain>
        <tissue evidence="4">Leaf</tissue>
    </source>
</reference>
<comment type="caution">
    <text evidence="4">The sequence shown here is derived from an EMBL/GenBank/DDBJ whole genome shotgun (WGS) entry which is preliminary data.</text>
</comment>